<accession>A0A0B6ZFL0</accession>
<proteinExistence type="predicted"/>
<organism evidence="1">
    <name type="scientific">Arion vulgaris</name>
    <dbReference type="NCBI Taxonomy" id="1028688"/>
    <lineage>
        <taxon>Eukaryota</taxon>
        <taxon>Metazoa</taxon>
        <taxon>Spiralia</taxon>
        <taxon>Lophotrochozoa</taxon>
        <taxon>Mollusca</taxon>
        <taxon>Gastropoda</taxon>
        <taxon>Heterobranchia</taxon>
        <taxon>Euthyneura</taxon>
        <taxon>Panpulmonata</taxon>
        <taxon>Eupulmonata</taxon>
        <taxon>Stylommatophora</taxon>
        <taxon>Helicina</taxon>
        <taxon>Arionoidea</taxon>
        <taxon>Arionidae</taxon>
        <taxon>Arion</taxon>
    </lineage>
</organism>
<dbReference type="EMBL" id="HACG01019630">
    <property type="protein sequence ID" value="CEK66495.1"/>
    <property type="molecule type" value="Transcribed_RNA"/>
</dbReference>
<name>A0A0B6ZFL0_9EUPU</name>
<dbReference type="AlphaFoldDB" id="A0A0B6ZFL0"/>
<protein>
    <submittedName>
        <fullName evidence="1">Uncharacterized protein</fullName>
    </submittedName>
</protein>
<gene>
    <name evidence="1" type="primary">ORF59063</name>
</gene>
<evidence type="ECO:0000313" key="1">
    <source>
        <dbReference type="EMBL" id="CEK66495.1"/>
    </source>
</evidence>
<reference evidence="1" key="1">
    <citation type="submission" date="2014-12" db="EMBL/GenBank/DDBJ databases">
        <title>Insight into the proteome of Arion vulgaris.</title>
        <authorList>
            <person name="Aradska J."/>
            <person name="Bulat T."/>
            <person name="Smidak R."/>
            <person name="Sarate P."/>
            <person name="Gangsoo J."/>
            <person name="Sialana F."/>
            <person name="Bilban M."/>
            <person name="Lubec G."/>
        </authorList>
    </citation>
    <scope>NUCLEOTIDE SEQUENCE</scope>
    <source>
        <tissue evidence="1">Skin</tissue>
    </source>
</reference>
<feature type="non-terminal residue" evidence="1">
    <location>
        <position position="68"/>
    </location>
</feature>
<sequence length="68" mass="7473">MSNIHRLDPLTETGRLFVIAQTYAKRSPHVSCRTEIGGTFNIAQKYAGCSPSHRGRTFAIAQTEVGHS</sequence>